<evidence type="ECO:0000256" key="2">
    <source>
        <dbReference type="ARBA" id="ARBA00022801"/>
    </source>
</evidence>
<dbReference type="PANTHER" id="PTHR43046">
    <property type="entry name" value="GDP-MANNOSE MANNOSYL HYDROLASE"/>
    <property type="match status" value="1"/>
</dbReference>
<dbReference type="KEGG" id="paun:MJA45_24205"/>
<dbReference type="Gene3D" id="3.90.79.10">
    <property type="entry name" value="Nucleoside Triphosphate Pyrophosphohydrolase"/>
    <property type="match status" value="1"/>
</dbReference>
<dbReference type="InterPro" id="IPR020084">
    <property type="entry name" value="NUDIX_hydrolase_CS"/>
</dbReference>
<dbReference type="PROSITE" id="PS51462">
    <property type="entry name" value="NUDIX"/>
    <property type="match status" value="1"/>
</dbReference>
<dbReference type="GO" id="GO:0016787">
    <property type="term" value="F:hydrolase activity"/>
    <property type="evidence" value="ECO:0007669"/>
    <property type="project" value="UniProtKB-KW"/>
</dbReference>
<dbReference type="AlphaFoldDB" id="A0AA96LB72"/>
<keyword evidence="6" id="KW-1185">Reference proteome</keyword>
<organism evidence="5 6">
    <name type="scientific">Paenibacillus aurantius</name>
    <dbReference type="NCBI Taxonomy" id="2918900"/>
    <lineage>
        <taxon>Bacteria</taxon>
        <taxon>Bacillati</taxon>
        <taxon>Bacillota</taxon>
        <taxon>Bacilli</taxon>
        <taxon>Bacillales</taxon>
        <taxon>Paenibacillaceae</taxon>
        <taxon>Paenibacillus</taxon>
    </lineage>
</organism>
<accession>A0AA96LB72</accession>
<dbReference type="SUPFAM" id="SSF55811">
    <property type="entry name" value="Nudix"/>
    <property type="match status" value="1"/>
</dbReference>
<dbReference type="EMBL" id="CP130318">
    <property type="protein sequence ID" value="WNQ10689.1"/>
    <property type="molecule type" value="Genomic_DNA"/>
</dbReference>
<comment type="similarity">
    <text evidence="3">Belongs to the Nudix hydrolase family.</text>
</comment>
<dbReference type="Proteomes" id="UP001305702">
    <property type="component" value="Chromosome"/>
</dbReference>
<proteinExistence type="inferred from homology"/>
<dbReference type="Pfam" id="PF00293">
    <property type="entry name" value="NUDIX"/>
    <property type="match status" value="1"/>
</dbReference>
<dbReference type="CDD" id="cd02883">
    <property type="entry name" value="NUDIX_Hydrolase"/>
    <property type="match status" value="1"/>
</dbReference>
<keyword evidence="2 3" id="KW-0378">Hydrolase</keyword>
<sequence length="147" mass="16249">MNPSGTVLVASVSILQDDKVLILQENKPEVRNQWNFPGGCLEPGEDIRAAALREVEEETGYLVELMGTTGVYSFISSTNHHVVMFHFIGKITGGSLQLEEGMIRDSQWVTLSELLIPGRYELRGEAVIRQIAENLLAGTAYPLSLFN</sequence>
<dbReference type="InterPro" id="IPR020476">
    <property type="entry name" value="Nudix_hydrolase"/>
</dbReference>
<dbReference type="InterPro" id="IPR015797">
    <property type="entry name" value="NUDIX_hydrolase-like_dom_sf"/>
</dbReference>
<evidence type="ECO:0000256" key="1">
    <source>
        <dbReference type="ARBA" id="ARBA00001946"/>
    </source>
</evidence>
<evidence type="ECO:0000313" key="5">
    <source>
        <dbReference type="EMBL" id="WNQ10689.1"/>
    </source>
</evidence>
<evidence type="ECO:0000256" key="3">
    <source>
        <dbReference type="RuleBase" id="RU003476"/>
    </source>
</evidence>
<comment type="cofactor">
    <cofactor evidence="1">
        <name>Mg(2+)</name>
        <dbReference type="ChEBI" id="CHEBI:18420"/>
    </cofactor>
</comment>
<reference evidence="5 6" key="1">
    <citation type="submission" date="2022-02" db="EMBL/GenBank/DDBJ databases">
        <title>Paenibacillus sp. MBLB1776 Whole Genome Shotgun Sequencing.</title>
        <authorList>
            <person name="Hwang C.Y."/>
            <person name="Cho E.-S."/>
            <person name="Seo M.-J."/>
        </authorList>
    </citation>
    <scope>NUCLEOTIDE SEQUENCE [LARGE SCALE GENOMIC DNA]</scope>
    <source>
        <strain evidence="5 6">MBLB1776</strain>
    </source>
</reference>
<gene>
    <name evidence="5" type="ORF">MJA45_24205</name>
</gene>
<name>A0AA96LB72_9BACL</name>
<feature type="domain" description="Nudix hydrolase" evidence="4">
    <location>
        <begin position="5"/>
        <end position="133"/>
    </location>
</feature>
<dbReference type="PRINTS" id="PR00502">
    <property type="entry name" value="NUDIXFAMILY"/>
</dbReference>
<dbReference type="RefSeq" id="WP_315604463.1">
    <property type="nucleotide sequence ID" value="NZ_CP130318.1"/>
</dbReference>
<evidence type="ECO:0000259" key="4">
    <source>
        <dbReference type="PROSITE" id="PS51462"/>
    </source>
</evidence>
<evidence type="ECO:0000313" key="6">
    <source>
        <dbReference type="Proteomes" id="UP001305702"/>
    </source>
</evidence>
<dbReference type="PANTHER" id="PTHR43046:SF14">
    <property type="entry name" value="MUTT_NUDIX FAMILY PROTEIN"/>
    <property type="match status" value="1"/>
</dbReference>
<protein>
    <submittedName>
        <fullName evidence="5">NUDIX domain-containing protein</fullName>
    </submittedName>
</protein>
<dbReference type="InterPro" id="IPR000086">
    <property type="entry name" value="NUDIX_hydrolase_dom"/>
</dbReference>
<dbReference type="PROSITE" id="PS00893">
    <property type="entry name" value="NUDIX_BOX"/>
    <property type="match status" value="1"/>
</dbReference>